<evidence type="ECO:0000313" key="1">
    <source>
        <dbReference type="EMBL" id="CCB86337.1"/>
    </source>
</evidence>
<dbReference type="EMBL" id="FR872580">
    <property type="protein sequence ID" value="CCB86337.1"/>
    <property type="molecule type" value="Genomic_DNA"/>
</dbReference>
<keyword evidence="2" id="KW-1185">Reference proteome</keyword>
<dbReference type="AlphaFoldDB" id="F8KZJ7"/>
<dbReference type="HOGENOM" id="CLU_2918461_0_0_0"/>
<organism evidence="1 2">
    <name type="scientific">Parachlamydia acanthamoebae (strain UV7)</name>
    <dbReference type="NCBI Taxonomy" id="765952"/>
    <lineage>
        <taxon>Bacteria</taxon>
        <taxon>Pseudomonadati</taxon>
        <taxon>Chlamydiota</taxon>
        <taxon>Chlamydiia</taxon>
        <taxon>Parachlamydiales</taxon>
        <taxon>Parachlamydiaceae</taxon>
        <taxon>Parachlamydia</taxon>
    </lineage>
</organism>
<dbReference type="STRING" id="765952.PUV_13870"/>
<protein>
    <submittedName>
        <fullName evidence="1">Uncharacterized protein</fullName>
    </submittedName>
</protein>
<dbReference type="Proteomes" id="UP000000495">
    <property type="component" value="Chromosome"/>
</dbReference>
<reference evidence="1 2" key="2">
    <citation type="journal article" date="2011" name="Mol. Biol. Evol.">
        <title>Unity in variety--the pan-genome of the Chlamydiae.</title>
        <authorList>
            <person name="Collingro A."/>
            <person name="Tischler P."/>
            <person name="Weinmaier T."/>
            <person name="Penz T."/>
            <person name="Heinz E."/>
            <person name="Brunham R.C."/>
            <person name="Read T.D."/>
            <person name="Bavoil P.M."/>
            <person name="Sachse K."/>
            <person name="Kahane S."/>
            <person name="Friedman M.G."/>
            <person name="Rattei T."/>
            <person name="Myers G.S."/>
            <person name="Horn M."/>
        </authorList>
    </citation>
    <scope>NUCLEOTIDE SEQUENCE [LARGE SCALE GENOMIC DNA]</scope>
    <source>
        <strain evidence="2">UV7</strain>
    </source>
</reference>
<sequence length="61" mass="6846">MPEKCEELLQVFCLALSYWSETLSIGLLYLLEVGQAMINAVSKGYPKTLEVKDIVKLAKLN</sequence>
<proteinExistence type="predicted"/>
<evidence type="ECO:0000313" key="2">
    <source>
        <dbReference type="Proteomes" id="UP000000495"/>
    </source>
</evidence>
<gene>
    <name evidence="1" type="ordered locus">PUV_13870</name>
</gene>
<name>F8KZJ7_PARAV</name>
<reference key="1">
    <citation type="journal article" date="2011" name="Mol. Biol. Evol.">
        <title>Unity in variety -- the pan-genome of the Chlamydiae.</title>
        <authorList>
            <person name="Collingro A."/>
            <person name="Tischler P."/>
            <person name="Weinmaier T."/>
            <person name="Penz T."/>
            <person name="Heinz E."/>
            <person name="Brunham R.C."/>
            <person name="Read T.D."/>
            <person name="Bavoil P.M."/>
            <person name="Sachse K."/>
            <person name="Kahane S."/>
            <person name="Friedman M.G."/>
            <person name="Rattei T."/>
            <person name="Myers G.S.A."/>
            <person name="Horn M."/>
        </authorList>
    </citation>
    <scope>NUCLEOTIDE SEQUENCE</scope>
    <source>
        <strain>UV7</strain>
    </source>
</reference>
<accession>F8KZJ7</accession>
<dbReference type="KEGG" id="puv:PUV_13870"/>